<dbReference type="EMBL" id="HQ425641">
    <property type="protein sequence ID" value="AEC04838.1"/>
    <property type="molecule type" value="mRNA"/>
</dbReference>
<protein>
    <submittedName>
        <fullName evidence="1">Uncharacterized protein</fullName>
    </submittedName>
</protein>
<dbReference type="AlphaFoldDB" id="F5A8C9"/>
<feature type="non-terminal residue" evidence="1">
    <location>
        <position position="1"/>
    </location>
</feature>
<accession>F5A8C9</accession>
<feature type="non-terminal residue" evidence="1">
    <location>
        <position position="82"/>
    </location>
</feature>
<sequence length="82" mass="9061">WWLMIYGDLTLSDDRESNGVINFTEERDSIVIDTNKTTTSESNNLSTNGGSGDSYSCSSITSWNFDDGGIDWDWESVGLPLA</sequence>
<proteinExistence type="evidence at transcript level"/>
<name>F5A8C9_9ROSI</name>
<organism evidence="1">
    <name type="scientific">Dimocarpus longan</name>
    <dbReference type="NCBI Taxonomy" id="128017"/>
    <lineage>
        <taxon>Eukaryota</taxon>
        <taxon>Viridiplantae</taxon>
        <taxon>Streptophyta</taxon>
        <taxon>Embryophyta</taxon>
        <taxon>Tracheophyta</taxon>
        <taxon>Spermatophyta</taxon>
        <taxon>Magnoliopsida</taxon>
        <taxon>eudicotyledons</taxon>
        <taxon>Gunneridae</taxon>
        <taxon>Pentapetalae</taxon>
        <taxon>rosids</taxon>
        <taxon>malvids</taxon>
        <taxon>Sapindales</taxon>
        <taxon>Sapindaceae</taxon>
        <taxon>Dimocarpus</taxon>
    </lineage>
</organism>
<evidence type="ECO:0000313" key="1">
    <source>
        <dbReference type="EMBL" id="AEC04838.1"/>
    </source>
</evidence>
<reference evidence="1" key="1">
    <citation type="submission" date="2010-10" db="EMBL/GenBank/DDBJ databases">
        <title>Molecular cloning and characterization of disease resistance protein gene family from embryogenic callus in Dimocarpus longan.</title>
        <authorList>
            <person name="Ye W."/>
            <person name="Lin Y."/>
            <person name="Lai Z."/>
        </authorList>
    </citation>
    <scope>NUCLEOTIDE SEQUENCE</scope>
    <source>
        <tissue evidence="1">Embryogenic callus</tissue>
    </source>
</reference>